<sequence>MEVQENKLPKIYLCDPSKNKDCKKTGCYWNGGDCRHTKKEEYKAEYNFEKVCDNLDWLKRMADRWTMHQNEYYNEKTEEAYRTLLDFLEHQKG</sequence>
<gene>
    <name evidence="1" type="ORF">MOZ64_05975</name>
</gene>
<comment type="caution">
    <text evidence="1">The sequence shown here is derived from an EMBL/GenBank/DDBJ whole genome shotgun (WGS) entry which is preliminary data.</text>
</comment>
<keyword evidence="2" id="KW-1185">Reference proteome</keyword>
<organism evidence="1 2">
    <name type="scientific">Absicoccus intestinalis</name>
    <dbReference type="NCBI Taxonomy" id="2926319"/>
    <lineage>
        <taxon>Bacteria</taxon>
        <taxon>Bacillati</taxon>
        <taxon>Bacillota</taxon>
        <taxon>Erysipelotrichia</taxon>
        <taxon>Erysipelotrichales</taxon>
        <taxon>Erysipelotrichaceae</taxon>
        <taxon>Absicoccus</taxon>
    </lineage>
</organism>
<evidence type="ECO:0000313" key="1">
    <source>
        <dbReference type="EMBL" id="MDX8417388.1"/>
    </source>
</evidence>
<dbReference type="RefSeq" id="WP_320325684.1">
    <property type="nucleotide sequence ID" value="NZ_JALBUS010000007.1"/>
</dbReference>
<protein>
    <submittedName>
        <fullName evidence="1">Uncharacterized protein</fullName>
    </submittedName>
</protein>
<dbReference type="Proteomes" id="UP001285244">
    <property type="component" value="Unassembled WGS sequence"/>
</dbReference>
<dbReference type="EMBL" id="JALBUS010000007">
    <property type="protein sequence ID" value="MDX8417388.1"/>
    <property type="molecule type" value="Genomic_DNA"/>
</dbReference>
<evidence type="ECO:0000313" key="2">
    <source>
        <dbReference type="Proteomes" id="UP001285244"/>
    </source>
</evidence>
<proteinExistence type="predicted"/>
<reference evidence="1 2" key="1">
    <citation type="submission" date="2022-03" db="EMBL/GenBank/DDBJ databases">
        <title>Novel taxa within the pig intestine.</title>
        <authorList>
            <person name="Wylensek D."/>
            <person name="Bishof K."/>
            <person name="Afrizal A."/>
            <person name="Clavel T."/>
        </authorList>
    </citation>
    <scope>NUCLEOTIDE SEQUENCE [LARGE SCALE GENOMIC DNA]</scope>
    <source>
        <strain evidence="1 2">Cla-KB-P134</strain>
    </source>
</reference>
<accession>A0ABU4WNQ8</accession>
<name>A0ABU4WNQ8_9FIRM</name>